<name>A0A9D4VBP0_ADICA</name>
<dbReference type="GO" id="GO:0020037">
    <property type="term" value="F:heme binding"/>
    <property type="evidence" value="ECO:0007669"/>
    <property type="project" value="InterPro"/>
</dbReference>
<dbReference type="EMBL" id="JABFUD020000002">
    <property type="protein sequence ID" value="KAI5083119.1"/>
    <property type="molecule type" value="Genomic_DNA"/>
</dbReference>
<dbReference type="PROSITE" id="PS00086">
    <property type="entry name" value="CYTOCHROME_P450"/>
    <property type="match status" value="1"/>
</dbReference>
<sequence>MAVLPASNPVLLMIIPDDHISLLVGLLLLACSLLFVCKRQITCLWRPTSTPLPPGSFGFPWLGETLEFNRALVANHLDASFLHRRTTKLSSKTFKTHILMRPTAILQGASANRFLAAGEKQNLIRNSWAPSVLRVVGAHAPPAKHGPAHRRLRHILSSCLCPLALQKLVGKADIITQKHFASCWRGQSELSLFPLLKLHTFRVACSLLASIDDEAIVTRMYPLFNTWLVGMMAVPINLPGTTYYKSLQARKALIRELSDIIPRRQQELGLKEQNSEADECAGDMDGEQNVSSASTGRDDLLSMLLKAQDENGGFLEEEELQDLLLFILFAGHDTTTATLAAALKLLEANPTSCDTLSQEHETIFFQKKDGKEVLGWEDIQKMKYTWMVIQESMRLMPPVFGGLKEAMQDLNFDGYQIPKGWKMFYSTTITHHDEKYFSEPTKFDPARFDQTKKKDGTFLTPFAYIPFGIGPHSCPGNEFARMTTCIFLYHLVRHFKWMSKDPHESFSVFPMPKLTKGYLATILERTS</sequence>
<evidence type="ECO:0000256" key="10">
    <source>
        <dbReference type="SAM" id="Phobius"/>
    </source>
</evidence>
<keyword evidence="5 7" id="KW-0408">Iron</keyword>
<keyword evidence="3 7" id="KW-0479">Metal-binding</keyword>
<dbReference type="InterPro" id="IPR002403">
    <property type="entry name" value="Cyt_P450_E_grp-IV"/>
</dbReference>
<dbReference type="GO" id="GO:0005506">
    <property type="term" value="F:iron ion binding"/>
    <property type="evidence" value="ECO:0007669"/>
    <property type="project" value="InterPro"/>
</dbReference>
<evidence type="ECO:0000256" key="9">
    <source>
        <dbReference type="SAM" id="MobiDB-lite"/>
    </source>
</evidence>
<evidence type="ECO:0008006" key="13">
    <source>
        <dbReference type="Google" id="ProtNLM"/>
    </source>
</evidence>
<reference evidence="11" key="1">
    <citation type="submission" date="2021-01" db="EMBL/GenBank/DDBJ databases">
        <title>Adiantum capillus-veneris genome.</title>
        <authorList>
            <person name="Fang Y."/>
            <person name="Liao Q."/>
        </authorList>
    </citation>
    <scope>NUCLEOTIDE SEQUENCE</scope>
    <source>
        <strain evidence="11">H3</strain>
        <tissue evidence="11">Leaf</tissue>
    </source>
</reference>
<dbReference type="InterPro" id="IPR036396">
    <property type="entry name" value="Cyt_P450_sf"/>
</dbReference>
<keyword evidence="10" id="KW-1133">Transmembrane helix</keyword>
<comment type="cofactor">
    <cofactor evidence="7">
        <name>heme</name>
        <dbReference type="ChEBI" id="CHEBI:30413"/>
    </cofactor>
</comment>
<keyword evidence="6 8" id="KW-0503">Monooxygenase</keyword>
<feature type="binding site" description="axial binding residue" evidence="7">
    <location>
        <position position="474"/>
    </location>
    <ligand>
        <name>heme</name>
        <dbReference type="ChEBI" id="CHEBI:30413"/>
    </ligand>
    <ligandPart>
        <name>Fe</name>
        <dbReference type="ChEBI" id="CHEBI:18248"/>
    </ligandPart>
</feature>
<evidence type="ECO:0000256" key="5">
    <source>
        <dbReference type="ARBA" id="ARBA00023004"/>
    </source>
</evidence>
<evidence type="ECO:0000256" key="4">
    <source>
        <dbReference type="ARBA" id="ARBA00023002"/>
    </source>
</evidence>
<accession>A0A9D4VBP0</accession>
<evidence type="ECO:0000256" key="7">
    <source>
        <dbReference type="PIRSR" id="PIRSR602403-1"/>
    </source>
</evidence>
<keyword evidence="2 7" id="KW-0349">Heme</keyword>
<dbReference type="GO" id="GO:0016705">
    <property type="term" value="F:oxidoreductase activity, acting on paired donors, with incorporation or reduction of molecular oxygen"/>
    <property type="evidence" value="ECO:0007669"/>
    <property type="project" value="InterPro"/>
</dbReference>
<dbReference type="GO" id="GO:0004497">
    <property type="term" value="F:monooxygenase activity"/>
    <property type="evidence" value="ECO:0007669"/>
    <property type="project" value="UniProtKB-KW"/>
</dbReference>
<evidence type="ECO:0000313" key="12">
    <source>
        <dbReference type="Proteomes" id="UP000886520"/>
    </source>
</evidence>
<dbReference type="PANTHER" id="PTHR24286">
    <property type="entry name" value="CYTOCHROME P450 26"/>
    <property type="match status" value="1"/>
</dbReference>
<keyword evidence="10" id="KW-0472">Membrane</keyword>
<dbReference type="Pfam" id="PF00067">
    <property type="entry name" value="p450"/>
    <property type="match status" value="1"/>
</dbReference>
<dbReference type="AlphaFoldDB" id="A0A9D4VBP0"/>
<gene>
    <name evidence="11" type="ORF">GOP47_0002862</name>
</gene>
<organism evidence="11 12">
    <name type="scientific">Adiantum capillus-veneris</name>
    <name type="common">Maidenhair fern</name>
    <dbReference type="NCBI Taxonomy" id="13818"/>
    <lineage>
        <taxon>Eukaryota</taxon>
        <taxon>Viridiplantae</taxon>
        <taxon>Streptophyta</taxon>
        <taxon>Embryophyta</taxon>
        <taxon>Tracheophyta</taxon>
        <taxon>Polypodiopsida</taxon>
        <taxon>Polypodiidae</taxon>
        <taxon>Polypodiales</taxon>
        <taxon>Pteridineae</taxon>
        <taxon>Pteridaceae</taxon>
        <taxon>Vittarioideae</taxon>
        <taxon>Adiantum</taxon>
    </lineage>
</organism>
<dbReference type="PRINTS" id="PR00385">
    <property type="entry name" value="P450"/>
</dbReference>
<keyword evidence="12" id="KW-1185">Reference proteome</keyword>
<comment type="caution">
    <text evidence="11">The sequence shown here is derived from an EMBL/GenBank/DDBJ whole genome shotgun (WGS) entry which is preliminary data.</text>
</comment>
<evidence type="ECO:0000256" key="8">
    <source>
        <dbReference type="RuleBase" id="RU000461"/>
    </source>
</evidence>
<evidence type="ECO:0000256" key="6">
    <source>
        <dbReference type="ARBA" id="ARBA00023033"/>
    </source>
</evidence>
<protein>
    <recommendedName>
        <fullName evidence="13">Cytochrome P450</fullName>
    </recommendedName>
</protein>
<dbReference type="InterPro" id="IPR017972">
    <property type="entry name" value="Cyt_P450_CS"/>
</dbReference>
<dbReference type="Gene3D" id="1.10.630.10">
    <property type="entry name" value="Cytochrome P450"/>
    <property type="match status" value="1"/>
</dbReference>
<dbReference type="PRINTS" id="PR00465">
    <property type="entry name" value="EP450IV"/>
</dbReference>
<proteinExistence type="inferred from homology"/>
<dbReference type="InterPro" id="IPR001128">
    <property type="entry name" value="Cyt_P450"/>
</dbReference>
<dbReference type="PANTHER" id="PTHR24286:SF384">
    <property type="entry name" value="P450, PUTATIVE (EUROFUNG)-RELATED"/>
    <property type="match status" value="1"/>
</dbReference>
<feature type="compositionally biased region" description="Acidic residues" evidence="9">
    <location>
        <begin position="275"/>
        <end position="286"/>
    </location>
</feature>
<evidence type="ECO:0000313" key="11">
    <source>
        <dbReference type="EMBL" id="KAI5083119.1"/>
    </source>
</evidence>
<evidence type="ECO:0000256" key="2">
    <source>
        <dbReference type="ARBA" id="ARBA00022617"/>
    </source>
</evidence>
<dbReference type="Proteomes" id="UP000886520">
    <property type="component" value="Chromosome 3"/>
</dbReference>
<evidence type="ECO:0000256" key="3">
    <source>
        <dbReference type="ARBA" id="ARBA00022723"/>
    </source>
</evidence>
<feature type="transmembrane region" description="Helical" evidence="10">
    <location>
        <begin position="20"/>
        <end position="37"/>
    </location>
</feature>
<keyword evidence="10" id="KW-0812">Transmembrane</keyword>
<dbReference type="SUPFAM" id="SSF48264">
    <property type="entry name" value="Cytochrome P450"/>
    <property type="match status" value="1"/>
</dbReference>
<comment type="similarity">
    <text evidence="1 8">Belongs to the cytochrome P450 family.</text>
</comment>
<keyword evidence="4 8" id="KW-0560">Oxidoreductase</keyword>
<dbReference type="OrthoDB" id="3945418at2759"/>
<dbReference type="GO" id="GO:0016125">
    <property type="term" value="P:sterol metabolic process"/>
    <property type="evidence" value="ECO:0007669"/>
    <property type="project" value="TreeGrafter"/>
</dbReference>
<evidence type="ECO:0000256" key="1">
    <source>
        <dbReference type="ARBA" id="ARBA00010617"/>
    </source>
</evidence>
<feature type="region of interest" description="Disordered" evidence="9">
    <location>
        <begin position="271"/>
        <end position="292"/>
    </location>
</feature>